<gene>
    <name evidence="1" type="ORF">PPENT_87.1.T0140137</name>
</gene>
<comment type="caution">
    <text evidence="1">The sequence shown here is derived from an EMBL/GenBank/DDBJ whole genome shotgun (WGS) entry which is preliminary data.</text>
</comment>
<proteinExistence type="predicted"/>
<dbReference type="EMBL" id="CAJJDO010000014">
    <property type="protein sequence ID" value="CAD8145227.1"/>
    <property type="molecule type" value="Genomic_DNA"/>
</dbReference>
<evidence type="ECO:0000313" key="1">
    <source>
        <dbReference type="EMBL" id="CAD8145227.1"/>
    </source>
</evidence>
<keyword evidence="2" id="KW-1185">Reference proteome</keyword>
<reference evidence="1" key="1">
    <citation type="submission" date="2021-01" db="EMBL/GenBank/DDBJ databases">
        <authorList>
            <consortium name="Genoscope - CEA"/>
            <person name="William W."/>
        </authorList>
    </citation>
    <scope>NUCLEOTIDE SEQUENCE</scope>
</reference>
<dbReference type="AlphaFoldDB" id="A0A8S1T154"/>
<sequence>MPRRFRQDNILSQELLNKKENGSLDQHKQFLGAKKVKQISRSKGGGSQSYRDIVQQSFNFLDLNIEVQFIEEIKSTQKKSNHISHVNQIQTKRNRTDSNSLTPRRVRVNDFIINASAFLKEKQLENQLDKLSYQIILI</sequence>
<accession>A0A8S1T154</accession>
<organism evidence="1 2">
    <name type="scientific">Paramecium pentaurelia</name>
    <dbReference type="NCBI Taxonomy" id="43138"/>
    <lineage>
        <taxon>Eukaryota</taxon>
        <taxon>Sar</taxon>
        <taxon>Alveolata</taxon>
        <taxon>Ciliophora</taxon>
        <taxon>Intramacronucleata</taxon>
        <taxon>Oligohymenophorea</taxon>
        <taxon>Peniculida</taxon>
        <taxon>Parameciidae</taxon>
        <taxon>Paramecium</taxon>
    </lineage>
</organism>
<dbReference type="Proteomes" id="UP000689195">
    <property type="component" value="Unassembled WGS sequence"/>
</dbReference>
<protein>
    <submittedName>
        <fullName evidence="1">Uncharacterized protein</fullName>
    </submittedName>
</protein>
<evidence type="ECO:0000313" key="2">
    <source>
        <dbReference type="Proteomes" id="UP000689195"/>
    </source>
</evidence>
<name>A0A8S1T154_9CILI</name>